<sequence>DMLCDQEKAYDRAHPVYLRSVLQAVGLSSCFISAVCSLFFGTVLLKINFRKRIKL</sequence>
<dbReference type="AlphaFoldDB" id="A0A1X0SA87"/>
<evidence type="ECO:0000313" key="3">
    <source>
        <dbReference type="Proteomes" id="UP000242381"/>
    </source>
</evidence>
<proteinExistence type="predicted"/>
<accession>A0A1X0SA87</accession>
<feature type="transmembrane region" description="Helical" evidence="1">
    <location>
        <begin position="20"/>
        <end position="45"/>
    </location>
</feature>
<protein>
    <submittedName>
        <fullName evidence="2">Uncharacterized protein</fullName>
    </submittedName>
</protein>
<keyword evidence="1" id="KW-1133">Transmembrane helix</keyword>
<keyword evidence="1" id="KW-0472">Membrane</keyword>
<feature type="non-terminal residue" evidence="2">
    <location>
        <position position="1"/>
    </location>
</feature>
<name>A0A1X0SA87_RHIZD</name>
<gene>
    <name evidence="2" type="ORF">BCV71DRAFT_174228</name>
</gene>
<dbReference type="EMBL" id="KV921282">
    <property type="protein sequence ID" value="ORE21196.1"/>
    <property type="molecule type" value="Genomic_DNA"/>
</dbReference>
<keyword evidence="1" id="KW-0812">Transmembrane</keyword>
<evidence type="ECO:0000313" key="2">
    <source>
        <dbReference type="EMBL" id="ORE21196.1"/>
    </source>
</evidence>
<dbReference type="Proteomes" id="UP000242381">
    <property type="component" value="Unassembled WGS sequence"/>
</dbReference>
<evidence type="ECO:0000256" key="1">
    <source>
        <dbReference type="SAM" id="Phobius"/>
    </source>
</evidence>
<organism evidence="2 3">
    <name type="scientific">Rhizopus microsporus</name>
    <dbReference type="NCBI Taxonomy" id="58291"/>
    <lineage>
        <taxon>Eukaryota</taxon>
        <taxon>Fungi</taxon>
        <taxon>Fungi incertae sedis</taxon>
        <taxon>Mucoromycota</taxon>
        <taxon>Mucoromycotina</taxon>
        <taxon>Mucoromycetes</taxon>
        <taxon>Mucorales</taxon>
        <taxon>Mucorineae</taxon>
        <taxon>Rhizopodaceae</taxon>
        <taxon>Rhizopus</taxon>
    </lineage>
</organism>
<reference evidence="2 3" key="1">
    <citation type="journal article" date="2016" name="Proc. Natl. Acad. Sci. U.S.A.">
        <title>Lipid metabolic changes in an early divergent fungus govern the establishment of a mutualistic symbiosis with endobacteria.</title>
        <authorList>
            <person name="Lastovetsky O.A."/>
            <person name="Gaspar M.L."/>
            <person name="Mondo S.J."/>
            <person name="LaButti K.M."/>
            <person name="Sandor L."/>
            <person name="Grigoriev I.V."/>
            <person name="Henry S.A."/>
            <person name="Pawlowska T.E."/>
        </authorList>
    </citation>
    <scope>NUCLEOTIDE SEQUENCE [LARGE SCALE GENOMIC DNA]</scope>
    <source>
        <strain evidence="2 3">ATCC 11559</strain>
    </source>
</reference>